<dbReference type="SUPFAM" id="SSF56300">
    <property type="entry name" value="Metallo-dependent phosphatases"/>
    <property type="match status" value="1"/>
</dbReference>
<dbReference type="Gene3D" id="3.60.21.10">
    <property type="match status" value="1"/>
</dbReference>
<dbReference type="InterPro" id="IPR029052">
    <property type="entry name" value="Metallo-depent_PP-like"/>
</dbReference>
<dbReference type="EMBL" id="LT960552">
    <property type="protein sequence ID" value="SOK59070.1"/>
    <property type="molecule type" value="Genomic_DNA"/>
</dbReference>
<dbReference type="Proteomes" id="UP000241364">
    <property type="component" value="Chromosome i"/>
</dbReference>
<organism evidence="1 2">
    <name type="scientific">Yersinia phage fHe-Yen9-03</name>
    <dbReference type="NCBI Taxonomy" id="2052743"/>
    <lineage>
        <taxon>Viruses</taxon>
        <taxon>Duplodnaviria</taxon>
        <taxon>Heunggongvirae</taxon>
        <taxon>Uroviricota</taxon>
        <taxon>Caudoviricetes</taxon>
        <taxon>Eneladusvirus</taxon>
        <taxon>Eneladusvirus Yen904</taxon>
    </lineage>
</organism>
<gene>
    <name evidence="1" type="primary">g262</name>
</gene>
<evidence type="ECO:0000313" key="2">
    <source>
        <dbReference type="Proteomes" id="UP000241364"/>
    </source>
</evidence>
<proteinExistence type="predicted"/>
<accession>A0A2C9CZ08</accession>
<protein>
    <submittedName>
        <fullName evidence="1">Phosphoesterase</fullName>
    </submittedName>
</protein>
<sequence>MGVYPPFLLEKIMSTPRFIADTHMGHRNIWKFRPVFESTLHNDLYFQYVLAEICTKRDSMFFLGDILFDEKYLPFIKELPGTKILVLGNHCTEYISTKKLCDAFDEVHSMIRYKEFWLTHAPIHPDELREKKNIHGHVHTESINDFNYLNVSVDSSFMNFLPKTLLEVRQAFATVNTEQKIYAGVDNENALNVIESNPISKNAYYRSLAESRKITV</sequence>
<name>A0A2C9CZ08_9CAUD</name>
<reference evidence="2" key="1">
    <citation type="submission" date="2017-10" db="EMBL/GenBank/DDBJ databases">
        <authorList>
            <person name="Skurnik M."/>
        </authorList>
    </citation>
    <scope>NUCLEOTIDE SEQUENCE [LARGE SCALE GENOMIC DNA]</scope>
    <source>
        <strain evidence="2">fHe-Yen9-03</strain>
    </source>
</reference>
<evidence type="ECO:0000313" key="1">
    <source>
        <dbReference type="EMBL" id="SOK59070.1"/>
    </source>
</evidence>